<name>A0A542XFY4_9MICO</name>
<evidence type="ECO:0000259" key="1">
    <source>
        <dbReference type="Pfam" id="PF13649"/>
    </source>
</evidence>
<dbReference type="GO" id="GO:0008168">
    <property type="term" value="F:methyltransferase activity"/>
    <property type="evidence" value="ECO:0007669"/>
    <property type="project" value="UniProtKB-KW"/>
</dbReference>
<comment type="caution">
    <text evidence="2">The sequence shown here is derived from an EMBL/GenBank/DDBJ whole genome shotgun (WGS) entry which is preliminary data.</text>
</comment>
<accession>A0A542XFY4</accession>
<dbReference type="EMBL" id="VFOK01000001">
    <property type="protein sequence ID" value="TQL34736.1"/>
    <property type="molecule type" value="Genomic_DNA"/>
</dbReference>
<dbReference type="Pfam" id="PF13649">
    <property type="entry name" value="Methyltransf_25"/>
    <property type="match status" value="1"/>
</dbReference>
<dbReference type="AlphaFoldDB" id="A0A542XFY4"/>
<protein>
    <submittedName>
        <fullName evidence="2">Methyltransferase family protein</fullName>
    </submittedName>
</protein>
<dbReference type="RefSeq" id="WP_142007097.1">
    <property type="nucleotide sequence ID" value="NZ_CAJTBP010000001.1"/>
</dbReference>
<dbReference type="InterPro" id="IPR041698">
    <property type="entry name" value="Methyltransf_25"/>
</dbReference>
<sequence>MSEGLEELREAHDQLAELYAAHLADHLASAPVDRAVLDLFAELVTQGRVDGSAPQVADIGCGTGRLAPYLARHGFEVSGVDLSPEMIRVARREQPGLEFAVADLRALPYADAGLSGAVAWYSLMYLPPGQRADAYAELARVVRPGGHLVTAFKLGDDRHRRGGARVGVAFDIWWMSVDEVERRLTDAGFVVRFRATRPAEPDEEQAQAYVIAQRG</sequence>
<dbReference type="SUPFAM" id="SSF53335">
    <property type="entry name" value="S-adenosyl-L-methionine-dependent methyltransferases"/>
    <property type="match status" value="1"/>
</dbReference>
<dbReference type="InterPro" id="IPR029063">
    <property type="entry name" value="SAM-dependent_MTases_sf"/>
</dbReference>
<keyword evidence="3" id="KW-1185">Reference proteome</keyword>
<dbReference type="Proteomes" id="UP000318336">
    <property type="component" value="Unassembled WGS sequence"/>
</dbReference>
<keyword evidence="2" id="KW-0808">Transferase</keyword>
<feature type="domain" description="Methyltransferase" evidence="1">
    <location>
        <begin position="56"/>
        <end position="146"/>
    </location>
</feature>
<dbReference type="PANTHER" id="PTHR43591:SF110">
    <property type="entry name" value="RHODANESE DOMAIN-CONTAINING PROTEIN"/>
    <property type="match status" value="1"/>
</dbReference>
<keyword evidence="2" id="KW-0489">Methyltransferase</keyword>
<dbReference type="GO" id="GO:0032259">
    <property type="term" value="P:methylation"/>
    <property type="evidence" value="ECO:0007669"/>
    <property type="project" value="UniProtKB-KW"/>
</dbReference>
<proteinExistence type="predicted"/>
<reference evidence="2 3" key="1">
    <citation type="submission" date="2019-06" db="EMBL/GenBank/DDBJ databases">
        <title>Sequencing the genomes of 1000 actinobacteria strains.</title>
        <authorList>
            <person name="Klenk H.-P."/>
        </authorList>
    </citation>
    <scope>NUCLEOTIDE SEQUENCE [LARGE SCALE GENOMIC DNA]</scope>
    <source>
        <strain evidence="2 3">DSM 24617</strain>
    </source>
</reference>
<evidence type="ECO:0000313" key="2">
    <source>
        <dbReference type="EMBL" id="TQL34736.1"/>
    </source>
</evidence>
<evidence type="ECO:0000313" key="3">
    <source>
        <dbReference type="Proteomes" id="UP000318336"/>
    </source>
</evidence>
<dbReference type="OrthoDB" id="9805171at2"/>
<gene>
    <name evidence="2" type="ORF">FB554_2915</name>
</gene>
<organism evidence="2 3">
    <name type="scientific">Barrientosiimonas humi</name>
    <dbReference type="NCBI Taxonomy" id="999931"/>
    <lineage>
        <taxon>Bacteria</taxon>
        <taxon>Bacillati</taxon>
        <taxon>Actinomycetota</taxon>
        <taxon>Actinomycetes</taxon>
        <taxon>Micrococcales</taxon>
        <taxon>Dermacoccaceae</taxon>
        <taxon>Barrientosiimonas</taxon>
    </lineage>
</organism>
<dbReference type="Gene3D" id="3.40.50.150">
    <property type="entry name" value="Vaccinia Virus protein VP39"/>
    <property type="match status" value="1"/>
</dbReference>
<dbReference type="CDD" id="cd02440">
    <property type="entry name" value="AdoMet_MTases"/>
    <property type="match status" value="1"/>
</dbReference>
<dbReference type="PANTHER" id="PTHR43591">
    <property type="entry name" value="METHYLTRANSFERASE"/>
    <property type="match status" value="1"/>
</dbReference>